<dbReference type="EMBL" id="LN999832">
    <property type="protein sequence ID" value="CUX95906.1"/>
    <property type="molecule type" value="Genomic_DNA"/>
</dbReference>
<dbReference type="KEGG" id="ged:FVIR_GE00123"/>
<dbReference type="InterPro" id="IPR055346">
    <property type="entry name" value="Fe-S_cluster_assembly_SufBD"/>
</dbReference>
<dbReference type="Pfam" id="PF01458">
    <property type="entry name" value="SUFBD_core"/>
    <property type="match status" value="1"/>
</dbReference>
<evidence type="ECO:0000313" key="3">
    <source>
        <dbReference type="Proteomes" id="UP000095665"/>
    </source>
</evidence>
<dbReference type="SUPFAM" id="SSF101960">
    <property type="entry name" value="Stabilizer of iron transporter SufD"/>
    <property type="match status" value="1"/>
</dbReference>
<dbReference type="PANTHER" id="PTHR43575">
    <property type="entry name" value="PROTEIN ABCI7, CHLOROPLASTIC"/>
    <property type="match status" value="1"/>
</dbReference>
<dbReference type="InterPro" id="IPR037284">
    <property type="entry name" value="SUF_FeS_clus_asmbl_SufBD_sf"/>
</dbReference>
<evidence type="ECO:0000313" key="2">
    <source>
        <dbReference type="EMBL" id="CUX95906.1"/>
    </source>
</evidence>
<organism evidence="2 3">
    <name type="scientific">Candidatus Gullanella endobia</name>
    <dbReference type="NCBI Taxonomy" id="1070130"/>
    <lineage>
        <taxon>Bacteria</taxon>
        <taxon>Pseudomonadati</taxon>
        <taxon>Pseudomonadota</taxon>
        <taxon>Gammaproteobacteria</taxon>
        <taxon>Enterobacterales</taxon>
        <taxon>Enterobacteriaceae</taxon>
        <taxon>Candidatus Gullanella</taxon>
    </lineage>
</organism>
<dbReference type="InterPro" id="IPR011542">
    <property type="entry name" value="SUF_FeS_clus_asmbl_SufD"/>
</dbReference>
<dbReference type="PANTHER" id="PTHR43575:SF1">
    <property type="entry name" value="PROTEIN ABCI7, CHLOROPLASTIC"/>
    <property type="match status" value="1"/>
</dbReference>
<dbReference type="InterPro" id="IPR000825">
    <property type="entry name" value="SUF_FeS_clus_asmbl_SufBD_core"/>
</dbReference>
<sequence length="423" mass="48009">MAGLSSNSNVHVLAQWRQLFTRQSSVRSAHAYAHWRDVERLGCPDTRDRHWKYTSLDRLLAHHFVPSTTSSVSTAICNALSLTFNAYRLVFIHGFFSPTLSDRNTGFWKIKIEKGNNRLTLPDPIQSEVFLHLTESLSCETTRIYLPAGKIAQRPLYILHISQGDEDKKTLNMLHYRHHIEIESGADGQIIEHFTSVNNHGYFSGARTTMSIGDNAYLSHIKLAFENRASYHFSHNDIHMGRNVVVRSNTFIFGSELTRHHTSAKLNGESSDIAINSLLLPSNNNISDTHTYIEHNKGHCISRQLHKIIARDHGKGIFNGLIKVVKHALKTNAKMTNNNLLLDCLSEIDTTPQLEVYADDVKCSHGITLGKIDEEKIFYLRSRGITKKYAQKMIIYAFASEIIEMINHEGVRNTLLTHITDVL</sequence>
<feature type="domain" description="SUF system FeS cluster assembly SufBD core" evidence="1">
    <location>
        <begin position="172"/>
        <end position="398"/>
    </location>
</feature>
<reference evidence="3" key="1">
    <citation type="submission" date="2016-01" db="EMBL/GenBank/DDBJ databases">
        <authorList>
            <person name="Husnik F."/>
        </authorList>
    </citation>
    <scope>NUCLEOTIDE SEQUENCE [LARGE SCALE GENOMIC DNA]</scope>
</reference>
<evidence type="ECO:0000259" key="1">
    <source>
        <dbReference type="Pfam" id="PF01458"/>
    </source>
</evidence>
<name>A0A143WQ38_9ENTR</name>
<keyword evidence="3" id="KW-1185">Reference proteome</keyword>
<dbReference type="PATRIC" id="fig|1070130.3.peg.201"/>
<dbReference type="OrthoDB" id="9768262at2"/>
<dbReference type="GO" id="GO:0016226">
    <property type="term" value="P:iron-sulfur cluster assembly"/>
    <property type="evidence" value="ECO:0007669"/>
    <property type="project" value="InterPro"/>
</dbReference>
<gene>
    <name evidence="2" type="primary">sufD</name>
    <name evidence="2" type="ORF">FVIR_GE00123</name>
</gene>
<dbReference type="NCBIfam" id="TIGR01981">
    <property type="entry name" value="sufD"/>
    <property type="match status" value="1"/>
</dbReference>
<accession>A0A143WQ38</accession>
<dbReference type="NCBIfam" id="NF008194">
    <property type="entry name" value="PRK10948.1"/>
    <property type="match status" value="1"/>
</dbReference>
<dbReference type="RefSeq" id="WP_067497597.1">
    <property type="nucleotide sequence ID" value="NZ_LN999832.1"/>
</dbReference>
<protein>
    <submittedName>
        <fullName evidence="2">FeS cluster assembly protein SufD</fullName>
    </submittedName>
</protein>
<dbReference type="Proteomes" id="UP000095665">
    <property type="component" value="Chromosome I"/>
</dbReference>
<proteinExistence type="predicted"/>
<dbReference type="STRING" id="1070130.FVIR_GE00123"/>
<dbReference type="AlphaFoldDB" id="A0A143WQ38"/>